<feature type="domain" description="Methyltransferase type 11" evidence="2">
    <location>
        <begin position="76"/>
        <end position="171"/>
    </location>
</feature>
<keyword evidence="4" id="KW-1185">Reference proteome</keyword>
<dbReference type="SUPFAM" id="SSF53335">
    <property type="entry name" value="S-adenosyl-L-methionine-dependent methyltransferases"/>
    <property type="match status" value="1"/>
</dbReference>
<name>A0AAV4CFE8_9GAST</name>
<accession>A0AAV4CFE8</accession>
<dbReference type="CDD" id="cd02440">
    <property type="entry name" value="AdoMet_MTases"/>
    <property type="match status" value="1"/>
</dbReference>
<comment type="caution">
    <text evidence="3">The sequence shown here is derived from an EMBL/GenBank/DDBJ whole genome shotgun (WGS) entry which is preliminary data.</text>
</comment>
<evidence type="ECO:0000259" key="2">
    <source>
        <dbReference type="Pfam" id="PF08241"/>
    </source>
</evidence>
<dbReference type="InterPro" id="IPR029063">
    <property type="entry name" value="SAM-dependent_MTases_sf"/>
</dbReference>
<sequence>MSDSDKTSFAIPSKVNDVLFTGDISYEESQKLYRQWAEAGTYDQMLHRNPKEYNALIQFTAGMKDLFPEDKSGRVLDLGAGTGLSGEELLSVGYTNIDALEPCEKFVEIIKAKGIYKNIIERPIEGENSLDIPNDTYDAVGAVGSFCPGHVPSSAILEIVRIVKPGGKFLICMRECFLESVSEYKDRLVPLFEDLEKQGRIQRLEWTRYPNHFAGKDGIRMEDEEEEEDKDRRRKSSNCRMSISGRGGGGQEKEKEVRRWRRKRTEEEEEDWSRKRRTGVGRQEEEEENRRRRIGGRGGG</sequence>
<proteinExistence type="predicted"/>
<dbReference type="AlphaFoldDB" id="A0AAV4CFE8"/>
<protein>
    <submittedName>
        <fullName evidence="3">Williams-Beuren syndrome chromosomal region 27 protein</fullName>
    </submittedName>
</protein>
<feature type="region of interest" description="Disordered" evidence="1">
    <location>
        <begin position="215"/>
        <end position="300"/>
    </location>
</feature>
<dbReference type="GO" id="GO:0008757">
    <property type="term" value="F:S-adenosylmethionine-dependent methyltransferase activity"/>
    <property type="evidence" value="ECO:0007669"/>
    <property type="project" value="InterPro"/>
</dbReference>
<dbReference type="Gene3D" id="3.40.50.150">
    <property type="entry name" value="Vaccinia Virus protein VP39"/>
    <property type="match status" value="1"/>
</dbReference>
<reference evidence="3 4" key="1">
    <citation type="journal article" date="2021" name="Elife">
        <title>Chloroplast acquisition without the gene transfer in kleptoplastic sea slugs, Plakobranchus ocellatus.</title>
        <authorList>
            <person name="Maeda T."/>
            <person name="Takahashi S."/>
            <person name="Yoshida T."/>
            <person name="Shimamura S."/>
            <person name="Takaki Y."/>
            <person name="Nagai Y."/>
            <person name="Toyoda A."/>
            <person name="Suzuki Y."/>
            <person name="Arimoto A."/>
            <person name="Ishii H."/>
            <person name="Satoh N."/>
            <person name="Nishiyama T."/>
            <person name="Hasebe M."/>
            <person name="Maruyama T."/>
            <person name="Minagawa J."/>
            <person name="Obokata J."/>
            <person name="Shigenobu S."/>
        </authorList>
    </citation>
    <scope>NUCLEOTIDE SEQUENCE [LARGE SCALE GENOMIC DNA]</scope>
</reference>
<dbReference type="Proteomes" id="UP000735302">
    <property type="component" value="Unassembled WGS sequence"/>
</dbReference>
<evidence type="ECO:0000313" key="4">
    <source>
        <dbReference type="Proteomes" id="UP000735302"/>
    </source>
</evidence>
<evidence type="ECO:0000313" key="3">
    <source>
        <dbReference type="EMBL" id="GFO30312.1"/>
    </source>
</evidence>
<evidence type="ECO:0000256" key="1">
    <source>
        <dbReference type="SAM" id="MobiDB-lite"/>
    </source>
</evidence>
<dbReference type="InterPro" id="IPR013216">
    <property type="entry name" value="Methyltransf_11"/>
</dbReference>
<feature type="compositionally biased region" description="Basic residues" evidence="1">
    <location>
        <begin position="291"/>
        <end position="300"/>
    </location>
</feature>
<gene>
    <name evidence="3" type="ORF">PoB_005681700</name>
</gene>
<dbReference type="PANTHER" id="PTHR43591:SF101">
    <property type="entry name" value="METHYLTRANSFERASE-LIKE PROTEIN 27"/>
    <property type="match status" value="1"/>
</dbReference>
<organism evidence="3 4">
    <name type="scientific">Plakobranchus ocellatus</name>
    <dbReference type="NCBI Taxonomy" id="259542"/>
    <lineage>
        <taxon>Eukaryota</taxon>
        <taxon>Metazoa</taxon>
        <taxon>Spiralia</taxon>
        <taxon>Lophotrochozoa</taxon>
        <taxon>Mollusca</taxon>
        <taxon>Gastropoda</taxon>
        <taxon>Heterobranchia</taxon>
        <taxon>Euthyneura</taxon>
        <taxon>Panpulmonata</taxon>
        <taxon>Sacoglossa</taxon>
        <taxon>Placobranchoidea</taxon>
        <taxon>Plakobranchidae</taxon>
        <taxon>Plakobranchus</taxon>
    </lineage>
</organism>
<dbReference type="EMBL" id="BLXT01006233">
    <property type="protein sequence ID" value="GFO30312.1"/>
    <property type="molecule type" value="Genomic_DNA"/>
</dbReference>
<dbReference type="Pfam" id="PF08241">
    <property type="entry name" value="Methyltransf_11"/>
    <property type="match status" value="1"/>
</dbReference>
<dbReference type="PANTHER" id="PTHR43591">
    <property type="entry name" value="METHYLTRANSFERASE"/>
    <property type="match status" value="1"/>
</dbReference>